<keyword evidence="6 7" id="KW-0460">Magnesium</keyword>
<dbReference type="Pfam" id="PF00459">
    <property type="entry name" value="Inositol_P"/>
    <property type="match status" value="1"/>
</dbReference>
<comment type="catalytic activity">
    <reaction evidence="1 8">
        <text>a myo-inositol phosphate + H2O = myo-inositol + phosphate</text>
        <dbReference type="Rhea" id="RHEA:24056"/>
        <dbReference type="ChEBI" id="CHEBI:15377"/>
        <dbReference type="ChEBI" id="CHEBI:17268"/>
        <dbReference type="ChEBI" id="CHEBI:43474"/>
        <dbReference type="ChEBI" id="CHEBI:84139"/>
        <dbReference type="EC" id="3.1.3.25"/>
    </reaction>
</comment>
<evidence type="ECO:0000256" key="7">
    <source>
        <dbReference type="PIRSR" id="PIRSR600760-2"/>
    </source>
</evidence>
<sequence length="339" mass="36083">MASVAIKAARAAGDTIHRAAPNVESIRVSQKQGNDFVTEVDQAAEQLIIDILLDAYPAHGIWAEESGRERGNPDATSVWIIDPLDGTMNFLHGLPVYCVSIALLVRQRVELGVIYDPTRNDLFIAARGRGAFKNQQRLRVSKRTHLKTCLLSTGFPFRPGDDVPTYLRMMGDMIVRSSGMRRLGSAALDLAYVAAGYTDGFFEKGLQSWDVAAGSLLVQEAGGLVGNFSGDAAFLEQRECVAASPRIYAQMVAVLRSYSAVGKQPVASGEPRPSMEASSLAPLLPASVPTAPLATETTTAETLPAESSSAQPSSAAPAVEHGVPQPGIDTPPAVRDAPW</sequence>
<dbReference type="GO" id="GO:0007165">
    <property type="term" value="P:signal transduction"/>
    <property type="evidence" value="ECO:0007669"/>
    <property type="project" value="TreeGrafter"/>
</dbReference>
<reference evidence="10 11" key="1">
    <citation type="journal article" date="2013" name="Genome Biol.">
        <title>Genomic analysis reveals key aspects of prokaryotic symbiosis in the phototrophic consortium "Chlorochromatium aggregatum".</title>
        <authorList>
            <person name="Liu Z."/>
            <person name="Muller J."/>
            <person name="Li T."/>
            <person name="Alvey R.M."/>
            <person name="Vogl K."/>
            <person name="Frigaard N.U."/>
            <person name="Rockwell N.C."/>
            <person name="Boyd E.S."/>
            <person name="Tomsho L.P."/>
            <person name="Schuster S.C."/>
            <person name="Henke P."/>
            <person name="Rohde M."/>
            <person name="Overmann J."/>
            <person name="Bryant D.A."/>
        </authorList>
    </citation>
    <scope>NUCLEOTIDE SEQUENCE [LARGE SCALE GENOMIC DNA]</scope>
    <source>
        <strain evidence="10">CR</strain>
    </source>
</reference>
<dbReference type="GO" id="GO:0046872">
    <property type="term" value="F:metal ion binding"/>
    <property type="evidence" value="ECO:0007669"/>
    <property type="project" value="UniProtKB-KW"/>
</dbReference>
<dbReference type="InterPro" id="IPR020550">
    <property type="entry name" value="Inositol_monophosphatase_CS"/>
</dbReference>
<protein>
    <recommendedName>
        <fullName evidence="8">Inositol-1-monophosphatase</fullName>
        <ecNumber evidence="8">3.1.3.25</ecNumber>
    </recommendedName>
</protein>
<feature type="binding site" evidence="7">
    <location>
        <position position="64"/>
    </location>
    <ligand>
        <name>Mg(2+)</name>
        <dbReference type="ChEBI" id="CHEBI:18420"/>
        <label>1</label>
        <note>catalytic</note>
    </ligand>
</feature>
<dbReference type="PRINTS" id="PR01959">
    <property type="entry name" value="SBIMPHPHTASE"/>
</dbReference>
<feature type="compositionally biased region" description="Low complexity" evidence="9">
    <location>
        <begin position="289"/>
        <end position="318"/>
    </location>
</feature>
<dbReference type="InterPro" id="IPR000760">
    <property type="entry name" value="Inositol_monophosphatase-like"/>
</dbReference>
<dbReference type="PATRIC" id="fig|946483.4.peg.307"/>
<dbReference type="InterPro" id="IPR020583">
    <property type="entry name" value="Inositol_monoP_metal-BS"/>
</dbReference>
<dbReference type="HOGENOM" id="CLU_044118_0_0_4"/>
<keyword evidence="5 8" id="KW-0378">Hydrolase</keyword>
<comment type="similarity">
    <text evidence="3 8">Belongs to the inositol monophosphatase superfamily.</text>
</comment>
<dbReference type="GO" id="GO:0008934">
    <property type="term" value="F:inositol monophosphate 1-phosphatase activity"/>
    <property type="evidence" value="ECO:0007669"/>
    <property type="project" value="InterPro"/>
</dbReference>
<evidence type="ECO:0000256" key="4">
    <source>
        <dbReference type="ARBA" id="ARBA00022723"/>
    </source>
</evidence>
<dbReference type="EMBL" id="CP004885">
    <property type="protein sequence ID" value="AGX86431.1"/>
    <property type="molecule type" value="Genomic_DNA"/>
</dbReference>
<dbReference type="Gene3D" id="3.30.540.10">
    <property type="entry name" value="Fructose-1,6-Bisphosphatase, subunit A, domain 1"/>
    <property type="match status" value="1"/>
</dbReference>
<dbReference type="AlphaFoldDB" id="U5N4M8"/>
<evidence type="ECO:0000256" key="8">
    <source>
        <dbReference type="RuleBase" id="RU364068"/>
    </source>
</evidence>
<dbReference type="GO" id="GO:0006020">
    <property type="term" value="P:inositol metabolic process"/>
    <property type="evidence" value="ECO:0007669"/>
    <property type="project" value="TreeGrafter"/>
</dbReference>
<dbReference type="eggNOG" id="COG0483">
    <property type="taxonomic scope" value="Bacteria"/>
</dbReference>
<evidence type="ECO:0000256" key="3">
    <source>
        <dbReference type="ARBA" id="ARBA00009759"/>
    </source>
</evidence>
<dbReference type="KEGG" id="cbx:Cenrod_0307"/>
<dbReference type="GO" id="GO:0046854">
    <property type="term" value="P:phosphatidylinositol phosphate biosynthetic process"/>
    <property type="evidence" value="ECO:0007669"/>
    <property type="project" value="InterPro"/>
</dbReference>
<evidence type="ECO:0000256" key="1">
    <source>
        <dbReference type="ARBA" id="ARBA00001033"/>
    </source>
</evidence>
<dbReference type="PROSITE" id="PS00629">
    <property type="entry name" value="IMP_1"/>
    <property type="match status" value="1"/>
</dbReference>
<feature type="binding site" evidence="7">
    <location>
        <position position="84"/>
    </location>
    <ligand>
        <name>Mg(2+)</name>
        <dbReference type="ChEBI" id="CHEBI:18420"/>
        <label>1</label>
        <note>catalytic</note>
    </ligand>
</feature>
<dbReference type="PRINTS" id="PR00377">
    <property type="entry name" value="IMPHPHTASES"/>
</dbReference>
<organism evidence="10 11">
    <name type="scientific">Candidatus Symbiobacter mobilis CR</name>
    <dbReference type="NCBI Taxonomy" id="946483"/>
    <lineage>
        <taxon>Bacteria</taxon>
        <taxon>Pseudomonadati</taxon>
        <taxon>Pseudomonadota</taxon>
        <taxon>Betaproteobacteria</taxon>
        <taxon>Burkholderiales</taxon>
        <taxon>Comamonadaceae</taxon>
    </lineage>
</organism>
<dbReference type="PANTHER" id="PTHR20854">
    <property type="entry name" value="INOSITOL MONOPHOSPHATASE"/>
    <property type="match status" value="1"/>
</dbReference>
<name>U5N4M8_9BURK</name>
<dbReference type="InterPro" id="IPR022337">
    <property type="entry name" value="Inositol_monophosphatase_SuhB"/>
</dbReference>
<gene>
    <name evidence="10" type="ORF">Cenrod_0307</name>
</gene>
<dbReference type="CDD" id="cd01639">
    <property type="entry name" value="IMPase"/>
    <property type="match status" value="1"/>
</dbReference>
<dbReference type="EC" id="3.1.3.25" evidence="8"/>
<dbReference type="PANTHER" id="PTHR20854:SF4">
    <property type="entry name" value="INOSITOL-1-MONOPHOSPHATASE-RELATED"/>
    <property type="match status" value="1"/>
</dbReference>
<keyword evidence="11" id="KW-1185">Reference proteome</keyword>
<evidence type="ECO:0000313" key="11">
    <source>
        <dbReference type="Proteomes" id="UP000017184"/>
    </source>
</evidence>
<keyword evidence="4 7" id="KW-0479">Metal-binding</keyword>
<dbReference type="FunFam" id="3.30.540.10:FF:000003">
    <property type="entry name" value="Inositol-1-monophosphatase"/>
    <property type="match status" value="1"/>
</dbReference>
<evidence type="ECO:0000256" key="5">
    <source>
        <dbReference type="ARBA" id="ARBA00022801"/>
    </source>
</evidence>
<feature type="binding site" evidence="7">
    <location>
        <position position="85"/>
    </location>
    <ligand>
        <name>Mg(2+)</name>
        <dbReference type="ChEBI" id="CHEBI:18420"/>
        <label>1</label>
        <note>catalytic</note>
    </ligand>
</feature>
<evidence type="ECO:0000256" key="2">
    <source>
        <dbReference type="ARBA" id="ARBA00001946"/>
    </source>
</evidence>
<dbReference type="STRING" id="946483.Cenrod_0307"/>
<accession>U5N4M8</accession>
<feature type="region of interest" description="Disordered" evidence="9">
    <location>
        <begin position="286"/>
        <end position="339"/>
    </location>
</feature>
<evidence type="ECO:0000256" key="9">
    <source>
        <dbReference type="SAM" id="MobiDB-lite"/>
    </source>
</evidence>
<feature type="binding site" evidence="7">
    <location>
        <position position="82"/>
    </location>
    <ligand>
        <name>Mg(2+)</name>
        <dbReference type="ChEBI" id="CHEBI:18420"/>
        <label>1</label>
        <note>catalytic</note>
    </ligand>
</feature>
<evidence type="ECO:0000313" key="10">
    <source>
        <dbReference type="EMBL" id="AGX86431.1"/>
    </source>
</evidence>
<dbReference type="SUPFAM" id="SSF56655">
    <property type="entry name" value="Carbohydrate phosphatase"/>
    <property type="match status" value="1"/>
</dbReference>
<dbReference type="PROSITE" id="PS00630">
    <property type="entry name" value="IMP_2"/>
    <property type="match status" value="1"/>
</dbReference>
<dbReference type="InterPro" id="IPR033942">
    <property type="entry name" value="IMPase"/>
</dbReference>
<dbReference type="Gene3D" id="3.40.190.80">
    <property type="match status" value="1"/>
</dbReference>
<feature type="binding site" evidence="7">
    <location>
        <position position="210"/>
    </location>
    <ligand>
        <name>Mg(2+)</name>
        <dbReference type="ChEBI" id="CHEBI:18420"/>
        <label>1</label>
        <note>catalytic</note>
    </ligand>
</feature>
<comment type="cofactor">
    <cofactor evidence="2 7 8">
        <name>Mg(2+)</name>
        <dbReference type="ChEBI" id="CHEBI:18420"/>
    </cofactor>
</comment>
<evidence type="ECO:0000256" key="6">
    <source>
        <dbReference type="ARBA" id="ARBA00022842"/>
    </source>
</evidence>
<proteinExistence type="inferred from homology"/>
<dbReference type="Proteomes" id="UP000017184">
    <property type="component" value="Chromosome"/>
</dbReference>